<evidence type="ECO:0000313" key="3">
    <source>
        <dbReference type="WBParaSite" id="PgR151_g007_t09"/>
    </source>
</evidence>
<feature type="region of interest" description="Disordered" evidence="1">
    <location>
        <begin position="112"/>
        <end position="150"/>
    </location>
</feature>
<evidence type="ECO:0000313" key="2">
    <source>
        <dbReference type="Proteomes" id="UP000887569"/>
    </source>
</evidence>
<feature type="compositionally biased region" description="Basic and acidic residues" evidence="1">
    <location>
        <begin position="383"/>
        <end position="417"/>
    </location>
</feature>
<feature type="region of interest" description="Disordered" evidence="1">
    <location>
        <begin position="209"/>
        <end position="236"/>
    </location>
</feature>
<proteinExistence type="predicted"/>
<feature type="compositionally biased region" description="Polar residues" evidence="1">
    <location>
        <begin position="443"/>
        <end position="452"/>
    </location>
</feature>
<feature type="region of interest" description="Disordered" evidence="1">
    <location>
        <begin position="371"/>
        <end position="489"/>
    </location>
</feature>
<dbReference type="PANTHER" id="PTHR37970:SF1">
    <property type="entry name" value="SERINE-RICH ADHESIN FOR PLATELETS"/>
    <property type="match status" value="1"/>
</dbReference>
<organism evidence="2 3">
    <name type="scientific">Parascaris univalens</name>
    <name type="common">Nematode worm</name>
    <dbReference type="NCBI Taxonomy" id="6257"/>
    <lineage>
        <taxon>Eukaryota</taxon>
        <taxon>Metazoa</taxon>
        <taxon>Ecdysozoa</taxon>
        <taxon>Nematoda</taxon>
        <taxon>Chromadorea</taxon>
        <taxon>Rhabditida</taxon>
        <taxon>Spirurina</taxon>
        <taxon>Ascaridomorpha</taxon>
        <taxon>Ascaridoidea</taxon>
        <taxon>Ascarididae</taxon>
        <taxon>Parascaris</taxon>
    </lineage>
</organism>
<dbReference type="WBParaSite" id="PgR151_g007_t09">
    <property type="protein sequence ID" value="PgR151_g007_t09"/>
    <property type="gene ID" value="PgR151_g007"/>
</dbReference>
<feature type="compositionally biased region" description="Low complexity" evidence="1">
    <location>
        <begin position="114"/>
        <end position="126"/>
    </location>
</feature>
<reference evidence="3" key="1">
    <citation type="submission" date="2022-11" db="UniProtKB">
        <authorList>
            <consortium name="WormBaseParasite"/>
        </authorList>
    </citation>
    <scope>IDENTIFICATION</scope>
</reference>
<evidence type="ECO:0000256" key="1">
    <source>
        <dbReference type="SAM" id="MobiDB-lite"/>
    </source>
</evidence>
<dbReference type="AlphaFoldDB" id="A0A915CG09"/>
<name>A0A915CG09_PARUN</name>
<dbReference type="Proteomes" id="UP000887569">
    <property type="component" value="Unplaced"/>
</dbReference>
<feature type="compositionally biased region" description="Polar residues" evidence="1">
    <location>
        <begin position="418"/>
        <end position="434"/>
    </location>
</feature>
<keyword evidence="2" id="KW-1185">Reference proteome</keyword>
<feature type="compositionally biased region" description="Low complexity" evidence="1">
    <location>
        <begin position="460"/>
        <end position="474"/>
    </location>
</feature>
<accession>A0A915CG09</accession>
<sequence length="862" mass="97785">QCNWQLHGMDSYSLSLGMKQACLLFVPQIKDSHICGVCHFTLNDHSRTSLPYSVSNKPVYVSVAELPRTATISPISKPQPVLLNSLPSTVHNSPRASHKSLLTQSETSAFTKYSKSSSSNQSISSSEIPLSPRQNTNSIDGEKNGDPYQLRKCRTFSNSAAVVKPKPRYLKPFEHNDKSPLYLMQIPVERIEDNDAKEDRSPSLVYRRIRTKQKERSCSASRSIPSPPSEPCDNERRELSVIVPKETVPRAHNFKQILDRFQKNAREHVMRENNSRSVRARDPNRRFTVDSFPIEDNSTNERFMHEKAHNPPSLTISIPAIKAPQRRPLPDQWVRIKETDIDDIPQTPALSESSISPPSPALRTIPVLLEDNTSQSSHKMKHKLEGNERQKSNEMHKENAIIRLRERSTRNLARERPYSQSELGSNESTTSTTAILGKKLQSPVRTSLTVSMPISDEGGSDSPVPCVPSPSRSSLTPQSHPPPTPITSHRAKTIDEAYNQMTLNHRESLAYVAEHLADYIRSRDVPITNEKFNQLKFGDILFKSFTPTLTKGASIFFDASIPRDGQLNYDITLMIAPASQYYPLSIGRPSMNTMLYHPPVLVEIEDNSGEVRRFLQDSSHLSGRTYKAFIMPRLTLLSFHSLAAHGFDRRMGAEIYERHVCFIMMQLVCALKSLQSDGIEQLSNNFNEFLLAYRTTNFNITLDTFEYPRIMLLRETISEDLEESKRGNVGVCKYALRALCTLLHHKMDNGVPRIVQRSSYSDALLICAQLLNEEKSSSLSDAKNILEYSFWLGSNTEFENEFDAKIWLDAQRARDIDRLLHAFINDSNSLNETTERLRVQFLLSVTPRSLFTSCNMLHNSYC</sequence>
<dbReference type="PANTHER" id="PTHR37970">
    <property type="entry name" value="PROTEIN CBG08587"/>
    <property type="match status" value="1"/>
</dbReference>
<protein>
    <submittedName>
        <fullName evidence="3">Uncharacterized protein</fullName>
    </submittedName>
</protein>